<dbReference type="AlphaFoldDB" id="A0A2P8CG98"/>
<protein>
    <submittedName>
        <fullName evidence="6">NTE family protein</fullName>
    </submittedName>
</protein>
<feature type="short sequence motif" description="GXSXG" evidence="4">
    <location>
        <begin position="63"/>
        <end position="67"/>
    </location>
</feature>
<dbReference type="RefSeq" id="WP_170108905.1">
    <property type="nucleotide sequence ID" value="NZ_BLAU01000001.1"/>
</dbReference>
<feature type="active site" description="Proton acceptor" evidence="4">
    <location>
        <position position="209"/>
    </location>
</feature>
<dbReference type="SUPFAM" id="SSF52151">
    <property type="entry name" value="FabD/lysophospholipase-like"/>
    <property type="match status" value="1"/>
</dbReference>
<feature type="active site" description="Nucleophile" evidence="4">
    <location>
        <position position="65"/>
    </location>
</feature>
<reference evidence="6 7" key="1">
    <citation type="submission" date="2018-03" db="EMBL/GenBank/DDBJ databases">
        <title>Genomic Encyclopedia of Archaeal and Bacterial Type Strains, Phase II (KMG-II): from individual species to whole genera.</title>
        <authorList>
            <person name="Goeker M."/>
        </authorList>
    </citation>
    <scope>NUCLEOTIDE SEQUENCE [LARGE SCALE GENOMIC DNA]</scope>
    <source>
        <strain evidence="6 7">DSM 27267</strain>
    </source>
</reference>
<dbReference type="Gene3D" id="3.40.1090.10">
    <property type="entry name" value="Cytosolic phospholipase A2 catalytic domain"/>
    <property type="match status" value="2"/>
</dbReference>
<dbReference type="Proteomes" id="UP000240621">
    <property type="component" value="Unassembled WGS sequence"/>
</dbReference>
<dbReference type="InterPro" id="IPR043864">
    <property type="entry name" value="Omp85-like_dom"/>
</dbReference>
<feature type="short sequence motif" description="GXGXXG" evidence="4">
    <location>
        <begin position="36"/>
        <end position="41"/>
    </location>
</feature>
<evidence type="ECO:0000256" key="1">
    <source>
        <dbReference type="ARBA" id="ARBA00022801"/>
    </source>
</evidence>
<evidence type="ECO:0000313" key="7">
    <source>
        <dbReference type="Proteomes" id="UP000240621"/>
    </source>
</evidence>
<dbReference type="Gene3D" id="3.10.20.310">
    <property type="entry name" value="membrane protein fhac"/>
    <property type="match status" value="1"/>
</dbReference>
<accession>A0A2P8CG98</accession>
<feature type="short sequence motif" description="DGA/G" evidence="4">
    <location>
        <begin position="209"/>
        <end position="211"/>
    </location>
</feature>
<dbReference type="Pfam" id="PF19143">
    <property type="entry name" value="Omp85_2"/>
    <property type="match status" value="1"/>
</dbReference>
<keyword evidence="3 4" id="KW-0443">Lipid metabolism</keyword>
<dbReference type="PROSITE" id="PS51635">
    <property type="entry name" value="PNPLA"/>
    <property type="match status" value="1"/>
</dbReference>
<dbReference type="InterPro" id="IPR050301">
    <property type="entry name" value="NTE"/>
</dbReference>
<name>A0A2P8CG98_9BACT</name>
<dbReference type="PANTHER" id="PTHR14226">
    <property type="entry name" value="NEUROPATHY TARGET ESTERASE/SWISS CHEESE D.MELANOGASTER"/>
    <property type="match status" value="1"/>
</dbReference>
<evidence type="ECO:0000256" key="4">
    <source>
        <dbReference type="PROSITE-ProRule" id="PRU01161"/>
    </source>
</evidence>
<gene>
    <name evidence="6" type="ORF">CLV93_103429</name>
</gene>
<keyword evidence="2 4" id="KW-0442">Lipid degradation</keyword>
<dbReference type="Pfam" id="PF01734">
    <property type="entry name" value="Patatin"/>
    <property type="match status" value="1"/>
</dbReference>
<dbReference type="Gene3D" id="2.40.160.50">
    <property type="entry name" value="membrane protein fhac: a member of the omp85/tpsb transporter family"/>
    <property type="match status" value="1"/>
</dbReference>
<dbReference type="InterPro" id="IPR016035">
    <property type="entry name" value="Acyl_Trfase/lysoPLipase"/>
</dbReference>
<dbReference type="EMBL" id="PYGC01000003">
    <property type="protein sequence ID" value="PSK84003.1"/>
    <property type="molecule type" value="Genomic_DNA"/>
</dbReference>
<dbReference type="CDD" id="cd07205">
    <property type="entry name" value="Pat_PNPLA6_PNPLA7_NTE1_like"/>
    <property type="match status" value="1"/>
</dbReference>
<comment type="caution">
    <text evidence="6">The sequence shown here is derived from an EMBL/GenBank/DDBJ whole genome shotgun (WGS) entry which is preliminary data.</text>
</comment>
<organism evidence="6 7">
    <name type="scientific">Prolixibacter denitrificans</name>
    <dbReference type="NCBI Taxonomy" id="1541063"/>
    <lineage>
        <taxon>Bacteria</taxon>
        <taxon>Pseudomonadati</taxon>
        <taxon>Bacteroidota</taxon>
        <taxon>Bacteroidia</taxon>
        <taxon>Marinilabiliales</taxon>
        <taxon>Prolixibacteraceae</taxon>
        <taxon>Prolixibacter</taxon>
    </lineage>
</organism>
<dbReference type="InterPro" id="IPR002641">
    <property type="entry name" value="PNPLA_dom"/>
</dbReference>
<proteinExistence type="predicted"/>
<dbReference type="GO" id="GO:0016787">
    <property type="term" value="F:hydrolase activity"/>
    <property type="evidence" value="ECO:0007669"/>
    <property type="project" value="UniProtKB-UniRule"/>
</dbReference>
<evidence type="ECO:0000256" key="3">
    <source>
        <dbReference type="ARBA" id="ARBA00023098"/>
    </source>
</evidence>
<sequence length="730" mass="81402">MRIREILLLIFLIFPGYSLHAQETNHRPKIGLVLSGGGAKGFAHVGVLKVLEEAGIPIDYIAGTSIGSIVGGFYAMGYDANTLEKIVKSQDWTTLLSDQVDRRYIPVFDKHELDRYNLSFPIRSKRVSLPSGALSGQNVQDLFSYLALDYQNVTDFSKLPRSFLCVAADIETGKEVVLKHGYLPLAIRASMSVPTAFSPVDVDGRLLVDGGIINNFPVNRCKEMGADIIIGVDIQYGLRDKKELQSIPDVVNQLVNLMSYRKSEENKKLVDYYIKPDIKGYSASSFDAASADELIKRGEEAARKILPQLIHLRDSLHLKPNPIKPEKIPSLDRNLTIERVTVDGAKNQGLNYFLGLLDLDPPQVMTVRQLREGIKRIYGSGNFDYVRYRLLGDQNKTLHLTVKERVHDRLNLGIHYDTDRKAALLINTTFKNSRKTGAKLSMDAILATNPAFAVRYTVDNGWKPGLFAGASIHDETISQYVNGDKSSLVNLQLYKAQLATHSVYFDAFRVSLGAELEHFNVESVIGAIPADVNLSNQTLLNYYAQIDLDQMNRAYFPTVGWKLLGEAKIVTDNGWLLNEGNPFMPVKLNIQFAKSFGSRFTILPSAKGRIIIGSGEPVYYKSFVGGVEQTDYLNAQVPFIGLRRMELMTRNVAVGEMDFRFRFWESIYLTLNTNLGFYGNDNDFLTKGDVLAGGGVTLSYDSMVGPVELMVSSSNISNDPSVFLSLGYWF</sequence>
<evidence type="ECO:0000313" key="6">
    <source>
        <dbReference type="EMBL" id="PSK84003.1"/>
    </source>
</evidence>
<dbReference type="GO" id="GO:0016042">
    <property type="term" value="P:lipid catabolic process"/>
    <property type="evidence" value="ECO:0007669"/>
    <property type="project" value="UniProtKB-UniRule"/>
</dbReference>
<keyword evidence="1 4" id="KW-0378">Hydrolase</keyword>
<feature type="domain" description="PNPLA" evidence="5">
    <location>
        <begin position="32"/>
        <end position="222"/>
    </location>
</feature>
<evidence type="ECO:0000256" key="2">
    <source>
        <dbReference type="ARBA" id="ARBA00022963"/>
    </source>
</evidence>
<evidence type="ECO:0000259" key="5">
    <source>
        <dbReference type="PROSITE" id="PS51635"/>
    </source>
</evidence>
<dbReference type="PANTHER" id="PTHR14226:SF76">
    <property type="entry name" value="NTE FAMILY PROTEIN RSSA"/>
    <property type="match status" value="1"/>
</dbReference>